<dbReference type="Proteomes" id="UP000198967">
    <property type="component" value="Unassembled WGS sequence"/>
</dbReference>
<proteinExistence type="inferred from homology"/>
<protein>
    <submittedName>
        <fullName evidence="3">Enoyl-CoA hydratase/carnithine racemase</fullName>
    </submittedName>
</protein>
<dbReference type="GO" id="GO:0003824">
    <property type="term" value="F:catalytic activity"/>
    <property type="evidence" value="ECO:0007669"/>
    <property type="project" value="InterPro"/>
</dbReference>
<dbReference type="PANTHER" id="PTHR43459">
    <property type="entry name" value="ENOYL-COA HYDRATASE"/>
    <property type="match status" value="1"/>
</dbReference>
<dbReference type="InterPro" id="IPR014748">
    <property type="entry name" value="Enoyl-CoA_hydra_C"/>
</dbReference>
<keyword evidence="4" id="KW-1185">Reference proteome</keyword>
<dbReference type="CDD" id="cd06558">
    <property type="entry name" value="crotonase-like"/>
    <property type="match status" value="1"/>
</dbReference>
<name>A0A1G7TNY7_PSEOR</name>
<dbReference type="SUPFAM" id="SSF52096">
    <property type="entry name" value="ClpP/crotonase"/>
    <property type="match status" value="1"/>
</dbReference>
<dbReference type="Gene3D" id="1.10.12.10">
    <property type="entry name" value="Lyase 2-enoyl-coa Hydratase, Chain A, domain 2"/>
    <property type="match status" value="1"/>
</dbReference>
<evidence type="ECO:0000313" key="3">
    <source>
        <dbReference type="EMBL" id="SDG36802.1"/>
    </source>
</evidence>
<sequence>MTTMEQSPEVVTGLDGGVATVEIRRGPNNYFNPTVIRTIADEFERLDADPACRAIVLCSAGKHFCAGADFTGEMAEPGAAGRVYEEAVRLFAIGTPVVAAVQGRAIGGGVGLALAADFRVAAQSSKFTLNFSRLGFHQGFGLSVTLPALVGESQAARLLYSGGSVSGEEAAAIGLCEVVVDDADVRSAAVEFAGRFVGSAPLAVRSIKETLRGDLVRRIREVLPRELSEQTRLRETADFLEGVRAGRQRRAPEFTGR</sequence>
<organism evidence="3 4">
    <name type="scientific">Pseudonocardia oroxyli</name>
    <dbReference type="NCBI Taxonomy" id="366584"/>
    <lineage>
        <taxon>Bacteria</taxon>
        <taxon>Bacillati</taxon>
        <taxon>Actinomycetota</taxon>
        <taxon>Actinomycetes</taxon>
        <taxon>Pseudonocardiales</taxon>
        <taxon>Pseudonocardiaceae</taxon>
        <taxon>Pseudonocardia</taxon>
    </lineage>
</organism>
<dbReference type="InterPro" id="IPR018376">
    <property type="entry name" value="Enoyl-CoA_hyd/isom_CS"/>
</dbReference>
<dbReference type="EMBL" id="FNBE01000011">
    <property type="protein sequence ID" value="SDG36802.1"/>
    <property type="molecule type" value="Genomic_DNA"/>
</dbReference>
<dbReference type="PANTHER" id="PTHR43459:SF1">
    <property type="entry name" value="EG:BACN32G11.4 PROTEIN"/>
    <property type="match status" value="1"/>
</dbReference>
<dbReference type="PROSITE" id="PS00166">
    <property type="entry name" value="ENOYL_COA_HYDRATASE"/>
    <property type="match status" value="1"/>
</dbReference>
<dbReference type="Pfam" id="PF00378">
    <property type="entry name" value="ECH_1"/>
    <property type="match status" value="1"/>
</dbReference>
<reference evidence="3 4" key="1">
    <citation type="submission" date="2016-10" db="EMBL/GenBank/DDBJ databases">
        <authorList>
            <person name="de Groot N.N."/>
        </authorList>
    </citation>
    <scope>NUCLEOTIDE SEQUENCE [LARGE SCALE GENOMIC DNA]</scope>
    <source>
        <strain evidence="3 4">CGMCC 4.3143</strain>
    </source>
</reference>
<evidence type="ECO:0000256" key="1">
    <source>
        <dbReference type="ARBA" id="ARBA00005254"/>
    </source>
</evidence>
<evidence type="ECO:0000256" key="2">
    <source>
        <dbReference type="RuleBase" id="RU003707"/>
    </source>
</evidence>
<dbReference type="Gene3D" id="3.90.226.10">
    <property type="entry name" value="2-enoyl-CoA Hydratase, Chain A, domain 1"/>
    <property type="match status" value="1"/>
</dbReference>
<dbReference type="InterPro" id="IPR001753">
    <property type="entry name" value="Enoyl-CoA_hydra/iso"/>
</dbReference>
<dbReference type="RefSeq" id="WP_245707548.1">
    <property type="nucleotide sequence ID" value="NZ_FNBE01000011.1"/>
</dbReference>
<comment type="similarity">
    <text evidence="1 2">Belongs to the enoyl-CoA hydratase/isomerase family.</text>
</comment>
<gene>
    <name evidence="3" type="ORF">SAMN05216377_11186</name>
</gene>
<dbReference type="AlphaFoldDB" id="A0A1G7TNY7"/>
<dbReference type="InterPro" id="IPR029045">
    <property type="entry name" value="ClpP/crotonase-like_dom_sf"/>
</dbReference>
<accession>A0A1G7TNY7</accession>
<dbReference type="STRING" id="366584.SAMN05216377_11186"/>
<evidence type="ECO:0000313" key="4">
    <source>
        <dbReference type="Proteomes" id="UP000198967"/>
    </source>
</evidence>